<organism evidence="1 2">
    <name type="scientific">Trachymyrmex cornetzi</name>
    <dbReference type="NCBI Taxonomy" id="471704"/>
    <lineage>
        <taxon>Eukaryota</taxon>
        <taxon>Metazoa</taxon>
        <taxon>Ecdysozoa</taxon>
        <taxon>Arthropoda</taxon>
        <taxon>Hexapoda</taxon>
        <taxon>Insecta</taxon>
        <taxon>Pterygota</taxon>
        <taxon>Neoptera</taxon>
        <taxon>Endopterygota</taxon>
        <taxon>Hymenoptera</taxon>
        <taxon>Apocrita</taxon>
        <taxon>Aculeata</taxon>
        <taxon>Formicoidea</taxon>
        <taxon>Formicidae</taxon>
        <taxon>Myrmicinae</taxon>
        <taxon>Trachymyrmex</taxon>
    </lineage>
</organism>
<dbReference type="AlphaFoldDB" id="A0A151J5A2"/>
<accession>A0A151J5A2</accession>
<dbReference type="Proteomes" id="UP000078492">
    <property type="component" value="Unassembled WGS sequence"/>
</dbReference>
<evidence type="ECO:0000313" key="2">
    <source>
        <dbReference type="Proteomes" id="UP000078492"/>
    </source>
</evidence>
<proteinExistence type="predicted"/>
<evidence type="ECO:0000313" key="1">
    <source>
        <dbReference type="EMBL" id="KYN18196.1"/>
    </source>
</evidence>
<keyword evidence="2" id="KW-1185">Reference proteome</keyword>
<dbReference type="EMBL" id="KQ980030">
    <property type="protein sequence ID" value="KYN18196.1"/>
    <property type="molecule type" value="Genomic_DNA"/>
</dbReference>
<protein>
    <submittedName>
        <fullName evidence="1">Uncharacterized protein</fullName>
    </submittedName>
</protein>
<gene>
    <name evidence="1" type="ORF">ALC57_09498</name>
</gene>
<sequence>MEEICGRKPNTKLYFYDGYTYYKDSRNTNILRCNTRRSSLCSGILKVHNNGQIHLVQDHNHIKMPCKAKQVIMRQEMLQLCRNSSLSLKEIFDTVCRK</sequence>
<dbReference type="Gene3D" id="2.20.25.240">
    <property type="match status" value="1"/>
</dbReference>
<reference evidence="1 2" key="1">
    <citation type="submission" date="2015-09" db="EMBL/GenBank/DDBJ databases">
        <title>Trachymyrmex cornetzi WGS genome.</title>
        <authorList>
            <person name="Nygaard S."/>
            <person name="Hu H."/>
            <person name="Boomsma J."/>
            <person name="Zhang G."/>
        </authorList>
    </citation>
    <scope>NUCLEOTIDE SEQUENCE [LARGE SCALE GENOMIC DNA]</scope>
    <source>
        <strain evidence="1">Tcor2-1</strain>
        <tissue evidence="1">Whole body</tissue>
    </source>
</reference>
<dbReference type="STRING" id="471704.A0A151J5A2"/>
<name>A0A151J5A2_9HYME</name>